<evidence type="ECO:0000313" key="4">
    <source>
        <dbReference type="Proteomes" id="UP000326779"/>
    </source>
</evidence>
<dbReference type="AlphaFoldDB" id="A0A5P8M389"/>
<dbReference type="SUPFAM" id="SSF49503">
    <property type="entry name" value="Cupredoxins"/>
    <property type="match status" value="1"/>
</dbReference>
<dbReference type="KEGG" id="lhb:D1010_04375"/>
<evidence type="ECO:0000259" key="2">
    <source>
        <dbReference type="Pfam" id="PF13473"/>
    </source>
</evidence>
<evidence type="ECO:0000313" key="3">
    <source>
        <dbReference type="EMBL" id="QFR22735.1"/>
    </source>
</evidence>
<dbReference type="Gene3D" id="2.60.40.420">
    <property type="entry name" value="Cupredoxins - blue copper proteins"/>
    <property type="match status" value="1"/>
</dbReference>
<dbReference type="Pfam" id="PF13473">
    <property type="entry name" value="Cupredoxin_1"/>
    <property type="match status" value="1"/>
</dbReference>
<dbReference type="InterPro" id="IPR008972">
    <property type="entry name" value="Cupredoxin"/>
</dbReference>
<sequence>MVKISVLIGAVALIGFIVWWFFGKHETAAVAATVAKTGQDAQVVVSGGYSPETVVLQQGVPAKLTFMRKDPSACLDHVVFPDMGINDFLPQDQAHTINIDTTKPGEYEFACGMNMFHGKLIIK</sequence>
<dbReference type="RefSeq" id="WP_152260323.1">
    <property type="nucleotide sequence ID" value="NZ_CP045143.1"/>
</dbReference>
<reference evidence="3 4" key="1">
    <citation type="submission" date="2019-10" db="EMBL/GenBank/DDBJ databases">
        <title>The completed genome of Lactobacillus harbinensis M1.</title>
        <authorList>
            <person name="Zheng Y."/>
        </authorList>
    </citation>
    <scope>NUCLEOTIDE SEQUENCE [LARGE SCALE GENOMIC DNA]</scope>
    <source>
        <strain evidence="3 4">M1</strain>
    </source>
</reference>
<keyword evidence="1" id="KW-1133">Transmembrane helix</keyword>
<feature type="domain" description="EfeO-type cupredoxin-like" evidence="2">
    <location>
        <begin position="14"/>
        <end position="122"/>
    </location>
</feature>
<protein>
    <submittedName>
        <fullName evidence="3">Cupredoxin domain-containing protein</fullName>
    </submittedName>
</protein>
<dbReference type="InterPro" id="IPR028096">
    <property type="entry name" value="EfeO_Cupredoxin"/>
</dbReference>
<dbReference type="EMBL" id="CP045143">
    <property type="protein sequence ID" value="QFR22735.1"/>
    <property type="molecule type" value="Genomic_DNA"/>
</dbReference>
<organism evidence="3 4">
    <name type="scientific">Schleiferilactobacillus harbinensis</name>
    <dbReference type="NCBI Taxonomy" id="304207"/>
    <lineage>
        <taxon>Bacteria</taxon>
        <taxon>Bacillati</taxon>
        <taxon>Bacillota</taxon>
        <taxon>Bacilli</taxon>
        <taxon>Lactobacillales</taxon>
        <taxon>Lactobacillaceae</taxon>
        <taxon>Schleiferilactobacillus</taxon>
    </lineage>
</organism>
<evidence type="ECO:0000256" key="1">
    <source>
        <dbReference type="SAM" id="Phobius"/>
    </source>
</evidence>
<gene>
    <name evidence="3" type="ORF">D1010_04375</name>
</gene>
<keyword evidence="1" id="KW-0812">Transmembrane</keyword>
<dbReference type="Proteomes" id="UP000326779">
    <property type="component" value="Chromosome"/>
</dbReference>
<proteinExistence type="predicted"/>
<name>A0A5P8M389_9LACO</name>
<keyword evidence="1" id="KW-0472">Membrane</keyword>
<accession>A0A5P8M389</accession>
<feature type="transmembrane region" description="Helical" evidence="1">
    <location>
        <begin position="6"/>
        <end position="22"/>
    </location>
</feature>